<feature type="domain" description="DUF4440" evidence="2">
    <location>
        <begin position="37"/>
        <end position="143"/>
    </location>
</feature>
<proteinExistence type="predicted"/>
<dbReference type="Pfam" id="PF14534">
    <property type="entry name" value="DUF4440"/>
    <property type="match status" value="1"/>
</dbReference>
<evidence type="ECO:0000259" key="2">
    <source>
        <dbReference type="Pfam" id="PF14534"/>
    </source>
</evidence>
<evidence type="ECO:0000256" key="1">
    <source>
        <dbReference type="SAM" id="SignalP"/>
    </source>
</evidence>
<dbReference type="RefSeq" id="WP_341726276.1">
    <property type="nucleotide sequence ID" value="NZ_JBBWWT010000005.1"/>
</dbReference>
<reference evidence="3 4" key="1">
    <citation type="submission" date="2024-04" db="EMBL/GenBank/DDBJ databases">
        <title>Draft genome sequence of Pseudoxanthomonas putridarboris WD12.</title>
        <authorList>
            <person name="Oh J."/>
        </authorList>
    </citation>
    <scope>NUCLEOTIDE SEQUENCE [LARGE SCALE GENOMIC DNA]</scope>
    <source>
        <strain evidence="3 4">WD12</strain>
    </source>
</reference>
<keyword evidence="1" id="KW-0732">Signal</keyword>
<name>A0ABU9J1K5_9GAMM</name>
<comment type="caution">
    <text evidence="3">The sequence shown here is derived from an EMBL/GenBank/DDBJ whole genome shotgun (WGS) entry which is preliminary data.</text>
</comment>
<organism evidence="3 4">
    <name type="scientific">Pseudoxanthomonas putridarboris</name>
    <dbReference type="NCBI Taxonomy" id="752605"/>
    <lineage>
        <taxon>Bacteria</taxon>
        <taxon>Pseudomonadati</taxon>
        <taxon>Pseudomonadota</taxon>
        <taxon>Gammaproteobacteria</taxon>
        <taxon>Lysobacterales</taxon>
        <taxon>Lysobacteraceae</taxon>
        <taxon>Pseudoxanthomonas</taxon>
    </lineage>
</organism>
<sequence length="173" mass="18143">MTKAVTLASVLGLALSASAAQATLPPTPVSDECAVWQRELSFAQSVADHDAGAFAEHLHPDAAFGVGRKPTRGREAITKEWAGLIDGSALKLSWYPVVVTRGADGAAVYSSGPALYEDPGTGEARLGRFGSVWLRGDDGRWRVVFDDGIAPAPADAAAVQRFHEGRKAECPDG</sequence>
<dbReference type="InterPro" id="IPR032710">
    <property type="entry name" value="NTF2-like_dom_sf"/>
</dbReference>
<feature type="chain" id="PRO_5047103415" evidence="1">
    <location>
        <begin position="23"/>
        <end position="173"/>
    </location>
</feature>
<dbReference type="SUPFAM" id="SSF54427">
    <property type="entry name" value="NTF2-like"/>
    <property type="match status" value="1"/>
</dbReference>
<feature type="signal peptide" evidence="1">
    <location>
        <begin position="1"/>
        <end position="22"/>
    </location>
</feature>
<gene>
    <name evidence="3" type="ORF">AAD027_12105</name>
</gene>
<dbReference type="Proteomes" id="UP001459204">
    <property type="component" value="Unassembled WGS sequence"/>
</dbReference>
<dbReference type="InterPro" id="IPR027843">
    <property type="entry name" value="DUF4440"/>
</dbReference>
<evidence type="ECO:0000313" key="3">
    <source>
        <dbReference type="EMBL" id="MEL1265103.1"/>
    </source>
</evidence>
<protein>
    <submittedName>
        <fullName evidence="3">Nuclear transport factor 2 family protein</fullName>
    </submittedName>
</protein>
<accession>A0ABU9J1K5</accession>
<keyword evidence="4" id="KW-1185">Reference proteome</keyword>
<dbReference type="Gene3D" id="3.10.450.50">
    <property type="match status" value="1"/>
</dbReference>
<dbReference type="EMBL" id="JBBWWT010000005">
    <property type="protein sequence ID" value="MEL1265103.1"/>
    <property type="molecule type" value="Genomic_DNA"/>
</dbReference>
<evidence type="ECO:0000313" key="4">
    <source>
        <dbReference type="Proteomes" id="UP001459204"/>
    </source>
</evidence>